<name>A0A481YRY3_9VIRU</name>
<accession>A0A481YRY3</accession>
<proteinExistence type="predicted"/>
<evidence type="ECO:0000313" key="1">
    <source>
        <dbReference type="EMBL" id="QBK85485.1"/>
    </source>
</evidence>
<sequence length="86" mass="9296">MSTYVICENNGVVIGTFADLDSAQTESQTLADAYAAGDPDLAVQNTSTYYVCIRTRSISRDNSGITLVTNQQSIDKTWKITTLTAP</sequence>
<dbReference type="EMBL" id="MK500327">
    <property type="protein sequence ID" value="QBK85485.1"/>
    <property type="molecule type" value="Genomic_DNA"/>
</dbReference>
<organism evidence="1">
    <name type="scientific">Marseillevirus LCMAC101</name>
    <dbReference type="NCBI Taxonomy" id="2506602"/>
    <lineage>
        <taxon>Viruses</taxon>
        <taxon>Varidnaviria</taxon>
        <taxon>Bamfordvirae</taxon>
        <taxon>Nucleocytoviricota</taxon>
        <taxon>Megaviricetes</taxon>
        <taxon>Pimascovirales</taxon>
        <taxon>Pimascovirales incertae sedis</taxon>
        <taxon>Marseilleviridae</taxon>
    </lineage>
</organism>
<reference evidence="1" key="1">
    <citation type="journal article" date="2019" name="MBio">
        <title>Virus Genomes from Deep Sea Sediments Expand the Ocean Megavirome and Support Independent Origins of Viral Gigantism.</title>
        <authorList>
            <person name="Backstrom D."/>
            <person name="Yutin N."/>
            <person name="Jorgensen S.L."/>
            <person name="Dharamshi J."/>
            <person name="Homa F."/>
            <person name="Zaremba-Niedwiedzka K."/>
            <person name="Spang A."/>
            <person name="Wolf Y.I."/>
            <person name="Koonin E.V."/>
            <person name="Ettema T.J."/>
        </authorList>
    </citation>
    <scope>NUCLEOTIDE SEQUENCE</scope>
</reference>
<gene>
    <name evidence="1" type="ORF">LCMAC101_00720</name>
</gene>
<protein>
    <submittedName>
        <fullName evidence="1">Uncharacterized protein</fullName>
    </submittedName>
</protein>